<gene>
    <name evidence="6" type="ORF">GCM10007913_13250</name>
</gene>
<feature type="transmembrane region" description="Helical" evidence="4">
    <location>
        <begin position="141"/>
        <end position="162"/>
    </location>
</feature>
<feature type="transmembrane region" description="Helical" evidence="4">
    <location>
        <begin position="368"/>
        <end position="388"/>
    </location>
</feature>
<feature type="transmembrane region" description="Helical" evidence="4">
    <location>
        <begin position="104"/>
        <end position="129"/>
    </location>
</feature>
<feature type="transmembrane region" description="Helical" evidence="4">
    <location>
        <begin position="82"/>
        <end position="98"/>
    </location>
</feature>
<feature type="transmembrane region" description="Helical" evidence="4">
    <location>
        <begin position="343"/>
        <end position="362"/>
    </location>
</feature>
<dbReference type="SUPFAM" id="SSF103473">
    <property type="entry name" value="MFS general substrate transporter"/>
    <property type="match status" value="1"/>
</dbReference>
<comment type="caution">
    <text evidence="6">The sequence shown here is derived from an EMBL/GenBank/DDBJ whole genome shotgun (WGS) entry which is preliminary data.</text>
</comment>
<feature type="transmembrane region" description="Helical" evidence="4">
    <location>
        <begin position="304"/>
        <end position="331"/>
    </location>
</feature>
<reference evidence="6" key="1">
    <citation type="journal article" date="2014" name="Int. J. Syst. Evol. Microbiol.">
        <title>Complete genome of a new Firmicutes species belonging to the dominant human colonic microbiota ('Ruminococcus bicirculans') reveals two chromosomes and a selective capacity to utilize plant glucans.</title>
        <authorList>
            <consortium name="NISC Comparative Sequencing Program"/>
            <person name="Wegmann U."/>
            <person name="Louis P."/>
            <person name="Goesmann A."/>
            <person name="Henrissat B."/>
            <person name="Duncan S.H."/>
            <person name="Flint H.J."/>
        </authorList>
    </citation>
    <scope>NUCLEOTIDE SEQUENCE</scope>
    <source>
        <strain evidence="6">NBRC 103855</strain>
    </source>
</reference>
<feature type="transmembrane region" description="Helical" evidence="4">
    <location>
        <begin position="279"/>
        <end position="298"/>
    </location>
</feature>
<dbReference type="InterPro" id="IPR036259">
    <property type="entry name" value="MFS_trans_sf"/>
</dbReference>
<dbReference type="EMBL" id="BSNG01000001">
    <property type="protein sequence ID" value="GLQ09393.1"/>
    <property type="molecule type" value="Genomic_DNA"/>
</dbReference>
<accession>A0ABQ5UDX3</accession>
<evidence type="ECO:0000259" key="5">
    <source>
        <dbReference type="PROSITE" id="PS50850"/>
    </source>
</evidence>
<organism evidence="6 7">
    <name type="scientific">Devosia yakushimensis</name>
    <dbReference type="NCBI Taxonomy" id="470028"/>
    <lineage>
        <taxon>Bacteria</taxon>
        <taxon>Pseudomonadati</taxon>
        <taxon>Pseudomonadota</taxon>
        <taxon>Alphaproteobacteria</taxon>
        <taxon>Hyphomicrobiales</taxon>
        <taxon>Devosiaceae</taxon>
        <taxon>Devosia</taxon>
    </lineage>
</organism>
<dbReference type="InterPro" id="IPR020846">
    <property type="entry name" value="MFS_dom"/>
</dbReference>
<proteinExistence type="predicted"/>
<dbReference type="PANTHER" id="PTHR11360:SF290">
    <property type="entry name" value="MONOCARBOXYLATE MFS PERMEASE"/>
    <property type="match status" value="1"/>
</dbReference>
<protein>
    <submittedName>
        <fullName evidence="6">MFS transporter</fullName>
    </submittedName>
</protein>
<evidence type="ECO:0000256" key="2">
    <source>
        <dbReference type="ARBA" id="ARBA00022989"/>
    </source>
</evidence>
<dbReference type="PROSITE" id="PS50850">
    <property type="entry name" value="MFS"/>
    <property type="match status" value="1"/>
</dbReference>
<dbReference type="Gene3D" id="1.20.1250.20">
    <property type="entry name" value="MFS general substrate transporter like domains"/>
    <property type="match status" value="1"/>
</dbReference>
<keyword evidence="1 4" id="KW-0812">Transmembrane</keyword>
<evidence type="ECO:0000313" key="7">
    <source>
        <dbReference type="Proteomes" id="UP001161406"/>
    </source>
</evidence>
<keyword evidence="3 4" id="KW-0472">Membrane</keyword>
<dbReference type="PANTHER" id="PTHR11360">
    <property type="entry name" value="MONOCARBOXYLATE TRANSPORTER"/>
    <property type="match status" value="1"/>
</dbReference>
<feature type="transmembrane region" description="Helical" evidence="4">
    <location>
        <begin position="168"/>
        <end position="188"/>
    </location>
</feature>
<sequence length="404" mass="41768">MSLCQLIALSSQTFRLLVILAIGQVIGWGTVSLLAVMGADLATALNLPLPTIFAGNSAFYVASGLCGPLLAPFFVRLGARTLMVVGSLVAAAGFVILASSTNPIVYFAAWLVLGAAGAASLSTAAYIALNEGAGTDTKTAIGILMLITGVSSAIFWPTTAWLQGILGWRTTCLVFGAMVLSCAALYRFGLPASANARHEAAAAPAEAASLRSRTFYLLAAAIALNAFVTYGFSAILIELLRRLGLPEQDVIFMASMLGVVQVFARALDFLGGGRWDGLTTALLAGMGVPLAMLVLLAGGATWQAVAAFILIYGISSGALAVSRATMPLVFFKKHDYARAASTIALPLNLLAAAAPPVLVGLLDGFGTTTLLLTAAACSTVAFSLLIALQRRRPKPDQAGLRLDQ</sequence>
<dbReference type="Proteomes" id="UP001161406">
    <property type="component" value="Unassembled WGS sequence"/>
</dbReference>
<dbReference type="InterPro" id="IPR011701">
    <property type="entry name" value="MFS"/>
</dbReference>
<feature type="transmembrane region" description="Helical" evidence="4">
    <location>
        <begin position="57"/>
        <end position="75"/>
    </location>
</feature>
<keyword evidence="7" id="KW-1185">Reference proteome</keyword>
<dbReference type="Pfam" id="PF07690">
    <property type="entry name" value="MFS_1"/>
    <property type="match status" value="1"/>
</dbReference>
<feature type="transmembrane region" description="Helical" evidence="4">
    <location>
        <begin position="215"/>
        <end position="237"/>
    </location>
</feature>
<feature type="transmembrane region" description="Helical" evidence="4">
    <location>
        <begin position="16"/>
        <end position="37"/>
    </location>
</feature>
<keyword evidence="2 4" id="KW-1133">Transmembrane helix</keyword>
<reference evidence="6" key="2">
    <citation type="submission" date="2023-01" db="EMBL/GenBank/DDBJ databases">
        <title>Draft genome sequence of Devosia yakushimensis strain NBRC 103855.</title>
        <authorList>
            <person name="Sun Q."/>
            <person name="Mori K."/>
        </authorList>
    </citation>
    <scope>NUCLEOTIDE SEQUENCE</scope>
    <source>
        <strain evidence="6">NBRC 103855</strain>
    </source>
</reference>
<feature type="transmembrane region" description="Helical" evidence="4">
    <location>
        <begin position="249"/>
        <end position="267"/>
    </location>
</feature>
<evidence type="ECO:0000256" key="4">
    <source>
        <dbReference type="SAM" id="Phobius"/>
    </source>
</evidence>
<evidence type="ECO:0000256" key="1">
    <source>
        <dbReference type="ARBA" id="ARBA00022692"/>
    </source>
</evidence>
<evidence type="ECO:0000256" key="3">
    <source>
        <dbReference type="ARBA" id="ARBA00023136"/>
    </source>
</evidence>
<dbReference type="InterPro" id="IPR050327">
    <property type="entry name" value="Proton-linked_MCT"/>
</dbReference>
<name>A0ABQ5UDX3_9HYPH</name>
<evidence type="ECO:0000313" key="6">
    <source>
        <dbReference type="EMBL" id="GLQ09393.1"/>
    </source>
</evidence>
<feature type="domain" description="Major facilitator superfamily (MFS) profile" evidence="5">
    <location>
        <begin position="16"/>
        <end position="392"/>
    </location>
</feature>